<accession>A0A9P6CSK7</accession>
<sequence>QKWTGSTFVKTSLKAIGLSIHLNHNSLRCPIPIACHQDLRIIHSNGIHDVAISYCGCHRVIPHHVQLLRRGLYPASTINPRTCVTFELLRLLHLISLTSKASTYDLYRALERLSDNTDTNVPKSRYRPLLRVGLQWRHLKMLKRAGRGHDEGGIAATKDGELAVQCPSCPHPGINLPEDWKDAPTENQFLYRLLVCMDANFRLKNQLVSNYSQDPGLGTGWAYMVRTKPYEDFVLSKASEDDISTCVAFLAIALALTRFSVGMRYTGVGGVFCGRGEMFMPNGIGNLQKGERYANMDYILGSSLRGTELLSIGISYDICCQWYTKLRQRMESWPQEIRLPPQTRTIPLIPKFHEPAHNDKNHEQYSFNLAVGFGNSDGEVPERAWAGHNGLGNATKTQGPGSRHDVLDDHFGFWNWRKYCGMGMYKISPAHRGFTVSFPEDLVAAWEAMCATWDADEVPKSAPNPYAVEGSVMTQAAVREELRKQEEENGAKSRGLHSTGPDQRIHLTKAMKEWELIRAIYMPGLLQYQLESGVGGPGAWDGDPNPEDVRLFLPSQLPSDNRPVVCVDGLSEIEARFRDAQCHDALEALRRTLRIKARMIQFKNKNIRGQTQSTRSRALIDRVHRQALTSVDKYRRARAAKLELCGPGLWEQSLQPLRNNDVRGYSDPQRRPKGPGRRGIWEDENPPTDVAGDDATPHDIDAIEAVPSERSRREGTGRTTHEISWIWLGNGVHKELDGREGEDIVRAEWARSRARVRRCKEEVQLLLEEMRRVLAYLEWRENWWLSRARLRPTVSPELAEGLSSYAEGQAAIQANLSTLFIQAWRTPLGMINEEEMNEEEEADASNAAEIDGWNVEEDDNDEEDERDIFL</sequence>
<protein>
    <recommendedName>
        <fullName evidence="2">CxC2-like cysteine cluster KDZ transposase-associated domain-containing protein</fullName>
    </recommendedName>
</protein>
<feature type="compositionally biased region" description="Acidic residues" evidence="1">
    <location>
        <begin position="854"/>
        <end position="870"/>
    </location>
</feature>
<dbReference type="PANTHER" id="PTHR33096:SF1">
    <property type="entry name" value="CXC1-LIKE CYSTEINE CLUSTER ASSOCIATED WITH KDZ TRANSPOSASES DOMAIN-CONTAINING PROTEIN"/>
    <property type="match status" value="1"/>
</dbReference>
<dbReference type="Pfam" id="PF18758">
    <property type="entry name" value="KDZ"/>
    <property type="match status" value="1"/>
</dbReference>
<evidence type="ECO:0000256" key="1">
    <source>
        <dbReference type="SAM" id="MobiDB-lite"/>
    </source>
</evidence>
<dbReference type="OrthoDB" id="2682806at2759"/>
<feature type="region of interest" description="Disordered" evidence="1">
    <location>
        <begin position="836"/>
        <end position="870"/>
    </location>
</feature>
<dbReference type="Pfam" id="PF18803">
    <property type="entry name" value="CxC2"/>
    <property type="match status" value="1"/>
</dbReference>
<proteinExistence type="predicted"/>
<evidence type="ECO:0000313" key="3">
    <source>
        <dbReference type="EMBL" id="KAF9471144.1"/>
    </source>
</evidence>
<keyword evidence="4" id="KW-1185">Reference proteome</keyword>
<feature type="non-terminal residue" evidence="3">
    <location>
        <position position="1"/>
    </location>
</feature>
<dbReference type="AlphaFoldDB" id="A0A9P6CSK7"/>
<feature type="region of interest" description="Disordered" evidence="1">
    <location>
        <begin position="659"/>
        <end position="696"/>
    </location>
</feature>
<reference evidence="3" key="1">
    <citation type="submission" date="2020-11" db="EMBL/GenBank/DDBJ databases">
        <authorList>
            <consortium name="DOE Joint Genome Institute"/>
            <person name="Ahrendt S."/>
            <person name="Riley R."/>
            <person name="Andreopoulos W."/>
            <person name="Labutti K."/>
            <person name="Pangilinan J."/>
            <person name="Ruiz-Duenas F.J."/>
            <person name="Barrasa J.M."/>
            <person name="Sanchez-Garcia M."/>
            <person name="Camarero S."/>
            <person name="Miyauchi S."/>
            <person name="Serrano A."/>
            <person name="Linde D."/>
            <person name="Babiker R."/>
            <person name="Drula E."/>
            <person name="Ayuso-Fernandez I."/>
            <person name="Pacheco R."/>
            <person name="Padilla G."/>
            <person name="Ferreira P."/>
            <person name="Barriuso J."/>
            <person name="Kellner H."/>
            <person name="Castanera R."/>
            <person name="Alfaro M."/>
            <person name="Ramirez L."/>
            <person name="Pisabarro A.G."/>
            <person name="Kuo A."/>
            <person name="Tritt A."/>
            <person name="Lipzen A."/>
            <person name="He G."/>
            <person name="Yan M."/>
            <person name="Ng V."/>
            <person name="Cullen D."/>
            <person name="Martin F."/>
            <person name="Rosso M.-N."/>
            <person name="Henrissat B."/>
            <person name="Hibbett D."/>
            <person name="Martinez A.T."/>
            <person name="Grigoriev I.V."/>
        </authorList>
    </citation>
    <scope>NUCLEOTIDE SEQUENCE</scope>
    <source>
        <strain evidence="3">CIRM-BRFM 674</strain>
    </source>
</reference>
<feature type="domain" description="CxC2-like cysteine cluster KDZ transposase-associated" evidence="2">
    <location>
        <begin position="13"/>
        <end position="118"/>
    </location>
</feature>
<feature type="compositionally biased region" description="Basic and acidic residues" evidence="1">
    <location>
        <begin position="482"/>
        <end position="491"/>
    </location>
</feature>
<dbReference type="InterPro" id="IPR041457">
    <property type="entry name" value="CxC2_KDZ-assoc"/>
</dbReference>
<evidence type="ECO:0000259" key="2">
    <source>
        <dbReference type="Pfam" id="PF18803"/>
    </source>
</evidence>
<gene>
    <name evidence="3" type="ORF">BDN70DRAFT_820405</name>
</gene>
<name>A0A9P6CSK7_9AGAR</name>
<evidence type="ECO:0000313" key="4">
    <source>
        <dbReference type="Proteomes" id="UP000807469"/>
    </source>
</evidence>
<dbReference type="InterPro" id="IPR040521">
    <property type="entry name" value="KDZ"/>
</dbReference>
<feature type="region of interest" description="Disordered" evidence="1">
    <location>
        <begin position="482"/>
        <end position="502"/>
    </location>
</feature>
<comment type="caution">
    <text evidence="3">The sequence shown here is derived from an EMBL/GenBank/DDBJ whole genome shotgun (WGS) entry which is preliminary data.</text>
</comment>
<dbReference type="EMBL" id="MU155750">
    <property type="protein sequence ID" value="KAF9471144.1"/>
    <property type="molecule type" value="Genomic_DNA"/>
</dbReference>
<dbReference type="PANTHER" id="PTHR33096">
    <property type="entry name" value="CXC2 DOMAIN-CONTAINING PROTEIN"/>
    <property type="match status" value="1"/>
</dbReference>
<organism evidence="3 4">
    <name type="scientific">Pholiota conissans</name>
    <dbReference type="NCBI Taxonomy" id="109636"/>
    <lineage>
        <taxon>Eukaryota</taxon>
        <taxon>Fungi</taxon>
        <taxon>Dikarya</taxon>
        <taxon>Basidiomycota</taxon>
        <taxon>Agaricomycotina</taxon>
        <taxon>Agaricomycetes</taxon>
        <taxon>Agaricomycetidae</taxon>
        <taxon>Agaricales</taxon>
        <taxon>Agaricineae</taxon>
        <taxon>Strophariaceae</taxon>
        <taxon>Pholiota</taxon>
    </lineage>
</organism>
<dbReference type="Proteomes" id="UP000807469">
    <property type="component" value="Unassembled WGS sequence"/>
</dbReference>